<dbReference type="Proteomes" id="UP001612915">
    <property type="component" value="Unassembled WGS sequence"/>
</dbReference>
<dbReference type="Pfam" id="PF14657">
    <property type="entry name" value="Arm-DNA-bind_4"/>
    <property type="match status" value="1"/>
</dbReference>
<evidence type="ECO:0000313" key="5">
    <source>
        <dbReference type="EMBL" id="MFI7588346.1"/>
    </source>
</evidence>
<dbReference type="InterPro" id="IPR011010">
    <property type="entry name" value="DNA_brk_join_enz"/>
</dbReference>
<sequence>MKGNVYRRGSVWAYRFDLEPDPLTGRRRQPSKSGFGTRKEAEAAMREAMTAAEQGRHVKPSRMTVAAFLDEWVKAIDGRIRPTTWANYRDYRDAYVSPIIGATALQDLTPVRINLPYSHLLAEGRVRKVPGGPTGLAPKTVRNVHVMLRRALRDAVKWGYLPRNPAEDAEPPAGHGRKRTVWTAEQLRTFVEYVQDDRFYALWLLVATTGLRRGELAGLRGKTSTFGGRV</sequence>
<keyword evidence="6" id="KW-1185">Reference proteome</keyword>
<evidence type="ECO:0000256" key="3">
    <source>
        <dbReference type="PROSITE-ProRule" id="PRU01248"/>
    </source>
</evidence>
<comment type="caution">
    <text evidence="5">The sequence shown here is derived from an EMBL/GenBank/DDBJ whole genome shotgun (WGS) entry which is preliminary data.</text>
</comment>
<feature type="domain" description="Core-binding (CB)" evidence="4">
    <location>
        <begin position="63"/>
        <end position="156"/>
    </location>
</feature>
<dbReference type="Gene3D" id="1.10.443.10">
    <property type="entry name" value="Intergrase catalytic core"/>
    <property type="match status" value="1"/>
</dbReference>
<dbReference type="SUPFAM" id="SSF56349">
    <property type="entry name" value="DNA breaking-rejoining enzymes"/>
    <property type="match status" value="1"/>
</dbReference>
<dbReference type="PROSITE" id="PS51900">
    <property type="entry name" value="CB"/>
    <property type="match status" value="1"/>
</dbReference>
<evidence type="ECO:0000256" key="1">
    <source>
        <dbReference type="ARBA" id="ARBA00023125"/>
    </source>
</evidence>
<dbReference type="GO" id="GO:0003677">
    <property type="term" value="F:DNA binding"/>
    <property type="evidence" value="ECO:0007669"/>
    <property type="project" value="UniProtKB-KW"/>
</dbReference>
<name>A0ABW8APS2_9ACTN</name>
<dbReference type="Gene3D" id="1.10.150.130">
    <property type="match status" value="1"/>
</dbReference>
<evidence type="ECO:0000259" key="4">
    <source>
        <dbReference type="PROSITE" id="PS51900"/>
    </source>
</evidence>
<accession>A0ABW8APS2</accession>
<dbReference type="InterPro" id="IPR028259">
    <property type="entry name" value="AP2-like_int_N"/>
</dbReference>
<dbReference type="InterPro" id="IPR004107">
    <property type="entry name" value="Integrase_SAM-like_N"/>
</dbReference>
<reference evidence="5 6" key="1">
    <citation type="submission" date="2024-10" db="EMBL/GenBank/DDBJ databases">
        <title>The Natural Products Discovery Center: Release of the First 8490 Sequenced Strains for Exploring Actinobacteria Biosynthetic Diversity.</title>
        <authorList>
            <person name="Kalkreuter E."/>
            <person name="Kautsar S.A."/>
            <person name="Yang D."/>
            <person name="Bader C.D."/>
            <person name="Teijaro C.N."/>
            <person name="Fluegel L."/>
            <person name="Davis C.M."/>
            <person name="Simpson J.R."/>
            <person name="Lauterbach L."/>
            <person name="Steele A.D."/>
            <person name="Gui C."/>
            <person name="Meng S."/>
            <person name="Li G."/>
            <person name="Viehrig K."/>
            <person name="Ye F."/>
            <person name="Su P."/>
            <person name="Kiefer A.F."/>
            <person name="Nichols A."/>
            <person name="Cepeda A.J."/>
            <person name="Yan W."/>
            <person name="Fan B."/>
            <person name="Jiang Y."/>
            <person name="Adhikari A."/>
            <person name="Zheng C.-J."/>
            <person name="Schuster L."/>
            <person name="Cowan T.M."/>
            <person name="Smanski M.J."/>
            <person name="Chevrette M.G."/>
            <person name="De Carvalho L.P.S."/>
            <person name="Shen B."/>
        </authorList>
    </citation>
    <scope>NUCLEOTIDE SEQUENCE [LARGE SCALE GENOMIC DNA]</scope>
    <source>
        <strain evidence="5 6">NPDC049639</strain>
    </source>
</reference>
<organism evidence="5 6">
    <name type="scientific">Spongisporangium articulatum</name>
    <dbReference type="NCBI Taxonomy" id="3362603"/>
    <lineage>
        <taxon>Bacteria</taxon>
        <taxon>Bacillati</taxon>
        <taxon>Actinomycetota</taxon>
        <taxon>Actinomycetes</taxon>
        <taxon>Kineosporiales</taxon>
        <taxon>Kineosporiaceae</taxon>
        <taxon>Spongisporangium</taxon>
    </lineage>
</organism>
<evidence type="ECO:0000256" key="2">
    <source>
        <dbReference type="ARBA" id="ARBA00023172"/>
    </source>
</evidence>
<protein>
    <submittedName>
        <fullName evidence="5">Arm DNA-binding domain-containing protein</fullName>
    </submittedName>
</protein>
<proteinExistence type="predicted"/>
<dbReference type="InterPro" id="IPR010998">
    <property type="entry name" value="Integrase_recombinase_N"/>
</dbReference>
<keyword evidence="1 3" id="KW-0238">DNA-binding</keyword>
<dbReference type="InterPro" id="IPR013762">
    <property type="entry name" value="Integrase-like_cat_sf"/>
</dbReference>
<dbReference type="Pfam" id="PF14659">
    <property type="entry name" value="Phage_int_SAM_3"/>
    <property type="match status" value="1"/>
</dbReference>
<dbReference type="RefSeq" id="WP_398281739.1">
    <property type="nucleotide sequence ID" value="NZ_JBITLV010000004.1"/>
</dbReference>
<gene>
    <name evidence="5" type="ORF">ACIB24_14855</name>
</gene>
<keyword evidence="2" id="KW-0233">DNA recombination</keyword>
<dbReference type="EMBL" id="JBITLV010000004">
    <property type="protein sequence ID" value="MFI7588346.1"/>
    <property type="molecule type" value="Genomic_DNA"/>
</dbReference>
<dbReference type="InterPro" id="IPR044068">
    <property type="entry name" value="CB"/>
</dbReference>
<evidence type="ECO:0000313" key="6">
    <source>
        <dbReference type="Proteomes" id="UP001612915"/>
    </source>
</evidence>